<dbReference type="EMBL" id="SBJO01000085">
    <property type="protein sequence ID" value="KAF9763266.1"/>
    <property type="molecule type" value="Genomic_DNA"/>
</dbReference>
<keyword evidence="2 8" id="KW-0547">Nucleotide-binding</keyword>
<reference evidence="12 13" key="1">
    <citation type="journal article" date="2020" name="Genome Biol. Evol.">
        <title>Comparative genomics of strictly vertically transmitted, feminizing microsporidia endosymbionts of amphipod crustaceans.</title>
        <authorList>
            <person name="Cormier A."/>
            <person name="Chebbi M.A."/>
            <person name="Giraud I."/>
            <person name="Wattier R."/>
            <person name="Teixeira M."/>
            <person name="Gilbert C."/>
            <person name="Rigaud T."/>
            <person name="Cordaux R."/>
        </authorList>
    </citation>
    <scope>NUCLEOTIDE SEQUENCE [LARGE SCALE GENOMIC DNA]</scope>
    <source>
        <strain evidence="12 13">Ou3-Ou53</strain>
    </source>
</reference>
<dbReference type="PANTHER" id="PTHR13140:SF857">
    <property type="entry name" value="MYOSIN-11"/>
    <property type="match status" value="1"/>
</dbReference>
<sequence length="1520" mass="177914">MNFKKERTEIRESVESDIQKTFTERKWVWVPDEAMSFLPGYIVKEKGDTLEVDCDGNIRAFNATEVMRMNPPKFDMAEDLAALSHLNEPSVLYNLTKRYNNGHIYTYSGLFLLAINPYRNLNIYSQNHIKKYTMGKKNELDPHIFAVANEAYNLMLSNRENQSVLITGESGAGKTENTKKVIEFLASVAGYKTEDISIDKKIIDSNPILEAFGNAKTVKNDNSSRFGKFIQIKFNGGNICGANIEKYLLEKSRITGQNNGERNYHIFYQLLFGADTSLKQALYLDGSVDDYRFLKGGAHKIEGVDDAERFRSLRECMRALDISEETEVFYYKIVAAVLHLGNLEFRTSNKQVEIVNIGTVDKICKLLKISSSDFIKSLIHPVIKAGHEIVTQHRSVEQVYRIVEALAKILYDKMFDSLIVNLNRSLGTTTSYNFIGVLDIAGFEIFKDNSFEQLCINYTNEKLQQFFNHHMFILEQEIYRQEDIEWDFIDFGLDLQPTIDLIESNNPIGIMSYLDEECVMPCASEKTFLEKLLKNIKSNKFKRINFKDGFKLQHYAGDVEYNVSDWITKNKDPNSENLTSLINRSEDRSVSSLSFAESSNLKKGIFRTVSQKHKEQLLSLMRTLSSTQPHFVRCIIPNLRKTGDMVDNKLILEQLKCNGVLEGIRISRQGFPSRMKYCEFVERYRLLGTSTLTQDNKESTKNILSEIHISATQYRLGKTRIFFRQSVLADIEDLRDGRISIIMRQVQALARKKMAEKKQFIEELRKKAICVLKKNAKMCVDVQKWNWWKLYLKIKPLLDVRKRDNELKEKEDAIKKHREETEKEREKVKELERLMKDLAESKERLLKNLEAEKEYSHHKDELMEAVRAKNEELEKKVKLQEIDNKNVQDFLEKTINKMKTKVVEEGTKEELEKVYKEKIEILENREKEYLENIKKLENREREISKGHLENLKKVKDENADLQIENEKLEVENVRLNRLVEEKEGEIKRAGSENEIHRLNIANLNKTLGILKEQLVEYEKREESERENKNLLDSTTESLLEKIKNYEKKIKNLESKIQHVEILNSQLSAEKEEIHKENLNLLQTKLDDIFERESQFNSVKKSLQIENQKLMNENQKLARELYEQRMQSESSDDSNYEKLYSLLEQEKKARREAEQRVVENEKKSLILKNELEGFQERYEEIAKERDSLLLALDSQKDQSSDYQRLHKEVDSLLEAINSVISGFHTKYFEILEDNRSRLAVCLGELEKKEETIKNLSKDLLESRNLVGLLEKKAKDLGTLNSINMQKINNLLNEFDNTKIYNLSLETEIEEKKCEIEAYKAGLENEKKFVEEIEKKFKEEISRRLREETLRNEEYLRTISSLKEGRNKLLEIEKKKFEALNLENLSLKREIEDLENKLVERLKIEETINFSITNSNSNKSNLVYITDKQKLEDLERKNLISKKELKENKETIENIKNLQEATKAENESLRLEISDLKSQVFELKKSNNTQNLLLSQIQRELKDEKELVTFLKPFSITRRKKK</sequence>
<dbReference type="Gene3D" id="1.10.10.820">
    <property type="match status" value="1"/>
</dbReference>
<evidence type="ECO:0000313" key="12">
    <source>
        <dbReference type="EMBL" id="KAF9763266.1"/>
    </source>
</evidence>
<organism evidence="12 13">
    <name type="scientific">Nosema granulosis</name>
    <dbReference type="NCBI Taxonomy" id="83296"/>
    <lineage>
        <taxon>Eukaryota</taxon>
        <taxon>Fungi</taxon>
        <taxon>Fungi incertae sedis</taxon>
        <taxon>Microsporidia</taxon>
        <taxon>Nosematidae</taxon>
        <taxon>Nosema</taxon>
    </lineage>
</organism>
<evidence type="ECO:0000256" key="2">
    <source>
        <dbReference type="ARBA" id="ARBA00022741"/>
    </source>
</evidence>
<dbReference type="SMART" id="SM00242">
    <property type="entry name" value="MYSc"/>
    <property type="match status" value="1"/>
</dbReference>
<protein>
    <submittedName>
        <fullName evidence="12">Myosin heavy chain</fullName>
    </submittedName>
</protein>
<dbReference type="PANTHER" id="PTHR13140">
    <property type="entry name" value="MYOSIN"/>
    <property type="match status" value="1"/>
</dbReference>
<dbReference type="Gene3D" id="2.30.30.360">
    <property type="entry name" value="Myosin S1 fragment, N-terminal"/>
    <property type="match status" value="1"/>
</dbReference>
<evidence type="ECO:0000256" key="1">
    <source>
        <dbReference type="ARBA" id="ARBA00008314"/>
    </source>
</evidence>
<feature type="coiled-coil region" evidence="9">
    <location>
        <begin position="1237"/>
        <end position="1264"/>
    </location>
</feature>
<feature type="domain" description="Myosin N-terminal SH3-like" evidence="11">
    <location>
        <begin position="23"/>
        <end position="71"/>
    </location>
</feature>
<feature type="coiled-coil region" evidence="9">
    <location>
        <begin position="1429"/>
        <end position="1484"/>
    </location>
</feature>
<dbReference type="InterPro" id="IPR008989">
    <property type="entry name" value="Myosin_S1_N"/>
</dbReference>
<dbReference type="CDD" id="cd01377">
    <property type="entry name" value="MYSc_class_II"/>
    <property type="match status" value="1"/>
</dbReference>
<dbReference type="FunFam" id="3.40.850.10:FF:000101">
    <property type="entry name" value="Slow myosin heavy chain 2"/>
    <property type="match status" value="1"/>
</dbReference>
<keyword evidence="7 8" id="KW-0009">Actin-binding</keyword>
<dbReference type="Proteomes" id="UP000740883">
    <property type="component" value="Unassembled WGS sequence"/>
</dbReference>
<dbReference type="PROSITE" id="PS51456">
    <property type="entry name" value="MYOSIN_MOTOR"/>
    <property type="match status" value="1"/>
</dbReference>
<dbReference type="PRINTS" id="PR00193">
    <property type="entry name" value="MYOSINHEAVY"/>
</dbReference>
<dbReference type="InterPro" id="IPR036961">
    <property type="entry name" value="Kinesin_motor_dom_sf"/>
</dbReference>
<dbReference type="PROSITE" id="PS51844">
    <property type="entry name" value="SH3_LIKE"/>
    <property type="match status" value="1"/>
</dbReference>
<evidence type="ECO:0000256" key="5">
    <source>
        <dbReference type="ARBA" id="ARBA00023123"/>
    </source>
</evidence>
<evidence type="ECO:0000256" key="6">
    <source>
        <dbReference type="ARBA" id="ARBA00023175"/>
    </source>
</evidence>
<dbReference type="GO" id="GO:0000146">
    <property type="term" value="F:microfilament motor activity"/>
    <property type="evidence" value="ECO:0007669"/>
    <property type="project" value="TreeGrafter"/>
</dbReference>
<dbReference type="Gene3D" id="1.20.5.4820">
    <property type="match status" value="1"/>
</dbReference>
<feature type="coiled-coil region" evidence="9">
    <location>
        <begin position="908"/>
        <end position="1197"/>
    </location>
</feature>
<keyword evidence="6 8" id="KW-0505">Motor protein</keyword>
<dbReference type="FunFam" id="1.10.10.820:FF:000001">
    <property type="entry name" value="Myosin heavy chain"/>
    <property type="match status" value="1"/>
</dbReference>
<dbReference type="GO" id="GO:0016020">
    <property type="term" value="C:membrane"/>
    <property type="evidence" value="ECO:0007669"/>
    <property type="project" value="TreeGrafter"/>
</dbReference>
<feature type="binding site" evidence="8">
    <location>
        <begin position="168"/>
        <end position="175"/>
    </location>
    <ligand>
        <name>ATP</name>
        <dbReference type="ChEBI" id="CHEBI:30616"/>
    </ligand>
</feature>
<dbReference type="Gene3D" id="1.20.58.530">
    <property type="match status" value="1"/>
</dbReference>
<evidence type="ECO:0000256" key="8">
    <source>
        <dbReference type="PROSITE-ProRule" id="PRU00782"/>
    </source>
</evidence>
<keyword evidence="13" id="KW-1185">Reference proteome</keyword>
<dbReference type="GO" id="GO:0005524">
    <property type="term" value="F:ATP binding"/>
    <property type="evidence" value="ECO:0007669"/>
    <property type="project" value="UniProtKB-UniRule"/>
</dbReference>
<keyword evidence="4 9" id="KW-0175">Coiled coil</keyword>
<comment type="caution">
    <text evidence="12">The sequence shown here is derived from an EMBL/GenBank/DDBJ whole genome shotgun (WGS) entry which is preliminary data.</text>
</comment>
<evidence type="ECO:0000256" key="3">
    <source>
        <dbReference type="ARBA" id="ARBA00022840"/>
    </source>
</evidence>
<evidence type="ECO:0000256" key="7">
    <source>
        <dbReference type="ARBA" id="ARBA00023203"/>
    </source>
</evidence>
<feature type="region of interest" description="Actin-binding" evidence="8">
    <location>
        <begin position="617"/>
        <end position="639"/>
    </location>
</feature>
<dbReference type="Gene3D" id="3.40.850.10">
    <property type="entry name" value="Kinesin motor domain"/>
    <property type="match status" value="1"/>
</dbReference>
<evidence type="ECO:0000256" key="9">
    <source>
        <dbReference type="SAM" id="Coils"/>
    </source>
</evidence>
<feature type="coiled-coil region" evidence="9">
    <location>
        <begin position="800"/>
        <end position="883"/>
    </location>
</feature>
<feature type="coiled-coil region" evidence="9">
    <location>
        <begin position="1300"/>
        <end position="1402"/>
    </location>
</feature>
<dbReference type="InterPro" id="IPR004009">
    <property type="entry name" value="SH3_Myosin"/>
</dbReference>
<dbReference type="InterPro" id="IPR001609">
    <property type="entry name" value="Myosin_head_motor_dom-like"/>
</dbReference>
<gene>
    <name evidence="12" type="ORF">NGRA_1386</name>
</gene>
<evidence type="ECO:0000259" key="11">
    <source>
        <dbReference type="PROSITE" id="PS51844"/>
    </source>
</evidence>
<proteinExistence type="inferred from homology"/>
<dbReference type="OrthoDB" id="6108017at2759"/>
<dbReference type="GO" id="GO:0007015">
    <property type="term" value="P:actin filament organization"/>
    <property type="evidence" value="ECO:0007669"/>
    <property type="project" value="TreeGrafter"/>
</dbReference>
<dbReference type="Pfam" id="PF00063">
    <property type="entry name" value="Myosin_head"/>
    <property type="match status" value="1"/>
</dbReference>
<keyword evidence="5 8" id="KW-0518">Myosin</keyword>
<dbReference type="InterPro" id="IPR027417">
    <property type="entry name" value="P-loop_NTPase"/>
</dbReference>
<evidence type="ECO:0000313" key="13">
    <source>
        <dbReference type="Proteomes" id="UP000740883"/>
    </source>
</evidence>
<evidence type="ECO:0000259" key="10">
    <source>
        <dbReference type="PROSITE" id="PS51456"/>
    </source>
</evidence>
<dbReference type="Pfam" id="PF02736">
    <property type="entry name" value="Myosin_N"/>
    <property type="match status" value="1"/>
</dbReference>
<keyword evidence="3 8" id="KW-0067">ATP-binding</keyword>
<name>A0A9P6H055_9MICR</name>
<dbReference type="SUPFAM" id="SSF52540">
    <property type="entry name" value="P-loop containing nucleoside triphosphate hydrolases"/>
    <property type="match status" value="1"/>
</dbReference>
<dbReference type="Gene3D" id="1.20.120.720">
    <property type="entry name" value="Myosin VI head, motor domain, U50 subdomain"/>
    <property type="match status" value="1"/>
</dbReference>
<dbReference type="GO" id="GO:0005737">
    <property type="term" value="C:cytoplasm"/>
    <property type="evidence" value="ECO:0007669"/>
    <property type="project" value="TreeGrafter"/>
</dbReference>
<dbReference type="GO" id="GO:0016459">
    <property type="term" value="C:myosin complex"/>
    <property type="evidence" value="ECO:0007669"/>
    <property type="project" value="UniProtKB-KW"/>
</dbReference>
<accession>A0A9P6H055</accession>
<evidence type="ECO:0000256" key="4">
    <source>
        <dbReference type="ARBA" id="ARBA00023054"/>
    </source>
</evidence>
<dbReference type="GO" id="GO:0051015">
    <property type="term" value="F:actin filament binding"/>
    <property type="evidence" value="ECO:0007669"/>
    <property type="project" value="InterPro"/>
</dbReference>
<feature type="domain" description="Myosin motor" evidence="10">
    <location>
        <begin position="75"/>
        <end position="736"/>
    </location>
</feature>
<comment type="similarity">
    <text evidence="1 8">Belongs to the TRAFAC class myosin-kinesin ATPase superfamily. Myosin family.</text>
</comment>